<dbReference type="AlphaFoldDB" id="A0A2J8A7E3"/>
<dbReference type="EMBL" id="PGGS01000132">
    <property type="protein sequence ID" value="PNH08393.1"/>
    <property type="molecule type" value="Genomic_DNA"/>
</dbReference>
<dbReference type="Pfam" id="PF14159">
    <property type="entry name" value="CAAD"/>
    <property type="match status" value="1"/>
</dbReference>
<evidence type="ECO:0000259" key="3">
    <source>
        <dbReference type="Pfam" id="PF14159"/>
    </source>
</evidence>
<dbReference type="OrthoDB" id="552361at2759"/>
<feature type="region of interest" description="Disordered" evidence="2">
    <location>
        <begin position="58"/>
        <end position="78"/>
    </location>
</feature>
<evidence type="ECO:0000313" key="5">
    <source>
        <dbReference type="Proteomes" id="UP000236333"/>
    </source>
</evidence>
<proteinExistence type="predicted"/>
<feature type="compositionally biased region" description="Gly residues" evidence="2">
    <location>
        <begin position="123"/>
        <end position="135"/>
    </location>
</feature>
<feature type="region of interest" description="Disordered" evidence="2">
    <location>
        <begin position="217"/>
        <end position="236"/>
    </location>
</feature>
<gene>
    <name evidence="4" type="ORF">TSOC_005095</name>
</gene>
<feature type="region of interest" description="Disordered" evidence="2">
    <location>
        <begin position="108"/>
        <end position="138"/>
    </location>
</feature>
<evidence type="ECO:0000256" key="1">
    <source>
        <dbReference type="ARBA" id="ARBA00004141"/>
    </source>
</evidence>
<organism evidence="4 5">
    <name type="scientific">Tetrabaena socialis</name>
    <dbReference type="NCBI Taxonomy" id="47790"/>
    <lineage>
        <taxon>Eukaryota</taxon>
        <taxon>Viridiplantae</taxon>
        <taxon>Chlorophyta</taxon>
        <taxon>core chlorophytes</taxon>
        <taxon>Chlorophyceae</taxon>
        <taxon>CS clade</taxon>
        <taxon>Chlamydomonadales</taxon>
        <taxon>Tetrabaenaceae</taxon>
        <taxon>Tetrabaena</taxon>
    </lineage>
</organism>
<feature type="compositionally biased region" description="Basic and acidic residues" evidence="2">
    <location>
        <begin position="109"/>
        <end position="120"/>
    </location>
</feature>
<name>A0A2J8A7E3_9CHLO</name>
<dbReference type="GO" id="GO:0016020">
    <property type="term" value="C:membrane"/>
    <property type="evidence" value="ECO:0007669"/>
    <property type="project" value="UniProtKB-SubCell"/>
</dbReference>
<reference evidence="4 5" key="1">
    <citation type="journal article" date="2017" name="Mol. Biol. Evol.">
        <title>The 4-celled Tetrabaena socialis nuclear genome reveals the essential components for genetic control of cell number at the origin of multicellularity in the volvocine lineage.</title>
        <authorList>
            <person name="Featherston J."/>
            <person name="Arakaki Y."/>
            <person name="Hanschen E.R."/>
            <person name="Ferris P.J."/>
            <person name="Michod R.E."/>
            <person name="Olson B.J.S.C."/>
            <person name="Nozaki H."/>
            <person name="Durand P.M."/>
        </authorList>
    </citation>
    <scope>NUCLEOTIDE SEQUENCE [LARGE SCALE GENOMIC DNA]</scope>
    <source>
        <strain evidence="4 5">NIES-571</strain>
    </source>
</reference>
<feature type="region of interest" description="Disordered" evidence="2">
    <location>
        <begin position="154"/>
        <end position="200"/>
    </location>
</feature>
<evidence type="ECO:0000313" key="4">
    <source>
        <dbReference type="EMBL" id="PNH08393.1"/>
    </source>
</evidence>
<feature type="domain" description="Cyanobacterial aminoacyl-tRNA synthetase CAAD" evidence="3">
    <location>
        <begin position="7"/>
        <end position="50"/>
    </location>
</feature>
<comment type="subcellular location">
    <subcellularLocation>
        <location evidence="1">Membrane</location>
        <topology evidence="1">Multi-pass membrane protein</topology>
    </subcellularLocation>
</comment>
<sequence length="236" mass="25176">MALGLCIPFPYPSLELAVGLAYSSWFWWRYVLFAEGRRELRSRVKGLRSRAAETLDGLTERTRDLQPPPASDQSSGREVVERLAARHTQQQGLVVSARSDDGSWVALNEPRRLANERDASEAEGGGGASADGGPEGLTEGYVEGLLQELEDRVRDTAASSPATRNPDEERGDDSGAGAGGRAPTVLALSVWAPEPGAEGTLGREEMEKLAAAHIREAVLPSSMRQPSVAEQAGTGP</sequence>
<accession>A0A2J8A7E3</accession>
<keyword evidence="5" id="KW-1185">Reference proteome</keyword>
<evidence type="ECO:0000256" key="2">
    <source>
        <dbReference type="SAM" id="MobiDB-lite"/>
    </source>
</evidence>
<dbReference type="Proteomes" id="UP000236333">
    <property type="component" value="Unassembled WGS sequence"/>
</dbReference>
<protein>
    <recommendedName>
        <fullName evidence="3">Cyanobacterial aminoacyl-tRNA synthetase CAAD domain-containing protein</fullName>
    </recommendedName>
</protein>
<comment type="caution">
    <text evidence="4">The sequence shown here is derived from an EMBL/GenBank/DDBJ whole genome shotgun (WGS) entry which is preliminary data.</text>
</comment>
<dbReference type="InterPro" id="IPR025564">
    <property type="entry name" value="CAAD_dom"/>
</dbReference>